<name>A0A3R8RQU7_9MICO</name>
<dbReference type="PROSITE" id="PS50082">
    <property type="entry name" value="WD_REPEATS_2"/>
    <property type="match status" value="1"/>
</dbReference>
<reference evidence="4 5" key="1">
    <citation type="submission" date="2018-07" db="EMBL/GenBank/DDBJ databases">
        <title>Brachybacteriurn paraconglorneratum KCTC 9916.</title>
        <authorList>
            <person name="Li Y."/>
        </authorList>
    </citation>
    <scope>NUCLEOTIDE SEQUENCE [LARGE SCALE GENOMIC DNA]</scope>
    <source>
        <strain evidence="4 5">KCTC 9916</strain>
    </source>
</reference>
<keyword evidence="5" id="KW-1185">Reference proteome</keyword>
<dbReference type="RefSeq" id="WP_126987135.1">
    <property type="nucleotide sequence ID" value="NZ_ML133855.1"/>
</dbReference>
<feature type="region of interest" description="Disordered" evidence="2">
    <location>
        <begin position="38"/>
        <end position="61"/>
    </location>
</feature>
<accession>A0A3R8RQU7</accession>
<evidence type="ECO:0000313" key="5">
    <source>
        <dbReference type="Proteomes" id="UP000274327"/>
    </source>
</evidence>
<feature type="chain" id="PRO_5039247217" evidence="3">
    <location>
        <begin position="25"/>
        <end position="378"/>
    </location>
</feature>
<dbReference type="AlphaFoldDB" id="A0A3R8RQU7"/>
<dbReference type="PANTHER" id="PTHR19879:SF9">
    <property type="entry name" value="TRANSCRIPTION INITIATION FACTOR TFIID SUBUNIT 5"/>
    <property type="match status" value="1"/>
</dbReference>
<evidence type="ECO:0000256" key="1">
    <source>
        <dbReference type="PROSITE-ProRule" id="PRU00221"/>
    </source>
</evidence>
<evidence type="ECO:0000313" key="4">
    <source>
        <dbReference type="EMBL" id="RRR18549.1"/>
    </source>
</evidence>
<feature type="repeat" description="WD" evidence="1">
    <location>
        <begin position="163"/>
        <end position="204"/>
    </location>
</feature>
<comment type="caution">
    <text evidence="4">The sequence shown here is derived from an EMBL/GenBank/DDBJ whole genome shotgun (WGS) entry which is preliminary data.</text>
</comment>
<keyword evidence="1" id="KW-0853">WD repeat</keyword>
<evidence type="ECO:0000256" key="2">
    <source>
        <dbReference type="SAM" id="MobiDB-lite"/>
    </source>
</evidence>
<sequence length="378" mass="40357">MILSRRRLALPRRRWLLGAAALPAALLLPGCGSSPEVGSCLGPDEEVPEPEPPRLPRGARVRPKMPREGRYFEDQSPAVSPDGTLIAACEAPDRYQLDLADTHGVLLWDTRTGEIVRRLKPRAIGPLAWHPNGSRLAVGDALHVAEVDVEGSLLRNLVGSAEPRGTAARILDVAYSPDGSLLAASASDGAVRLYSTSADSCTGTRVLTPGTRRQRTVEFSPDGSRLATGGVELTDADEGGEPTCLWVPHSGRREEVLDRVDGVVLGLGYSGDGALIQVLDDPSSLTVQAPDGATSTGPPVDAARFRDLAVGAGSRVAVLSASGTLQLWDRDSDEQETLEMSLLERICWSPDEATLYTLSESEGISAWDGTEWRQFELP</sequence>
<dbReference type="EMBL" id="QOCI01000007">
    <property type="protein sequence ID" value="RRR18549.1"/>
    <property type="molecule type" value="Genomic_DNA"/>
</dbReference>
<organism evidence="4 5">
    <name type="scientific">Brachybacterium paraconglomeratum</name>
    <dbReference type="NCBI Taxonomy" id="173362"/>
    <lineage>
        <taxon>Bacteria</taxon>
        <taxon>Bacillati</taxon>
        <taxon>Actinomycetota</taxon>
        <taxon>Actinomycetes</taxon>
        <taxon>Micrococcales</taxon>
        <taxon>Dermabacteraceae</taxon>
        <taxon>Brachybacterium</taxon>
    </lineage>
</organism>
<dbReference type="InterPro" id="IPR015943">
    <property type="entry name" value="WD40/YVTN_repeat-like_dom_sf"/>
</dbReference>
<feature type="signal peptide" evidence="3">
    <location>
        <begin position="1"/>
        <end position="24"/>
    </location>
</feature>
<dbReference type="Proteomes" id="UP000274327">
    <property type="component" value="Unassembled WGS sequence"/>
</dbReference>
<dbReference type="GeneID" id="78121383"/>
<protein>
    <submittedName>
        <fullName evidence="4">Uncharacterized protein</fullName>
    </submittedName>
</protein>
<dbReference type="InterPro" id="IPR001680">
    <property type="entry name" value="WD40_rpt"/>
</dbReference>
<gene>
    <name evidence="4" type="ORF">DS079_10155</name>
</gene>
<dbReference type="SUPFAM" id="SSF69322">
    <property type="entry name" value="Tricorn protease domain 2"/>
    <property type="match status" value="1"/>
</dbReference>
<dbReference type="Gene3D" id="2.130.10.10">
    <property type="entry name" value="YVTN repeat-like/Quinoprotein amine dehydrogenase"/>
    <property type="match status" value="2"/>
</dbReference>
<dbReference type="PANTHER" id="PTHR19879">
    <property type="entry name" value="TRANSCRIPTION INITIATION FACTOR TFIID"/>
    <property type="match status" value="1"/>
</dbReference>
<evidence type="ECO:0000256" key="3">
    <source>
        <dbReference type="SAM" id="SignalP"/>
    </source>
</evidence>
<dbReference type="SMART" id="SM00320">
    <property type="entry name" value="WD40"/>
    <property type="match status" value="4"/>
</dbReference>
<proteinExistence type="predicted"/>
<dbReference type="Pfam" id="PF00400">
    <property type="entry name" value="WD40"/>
    <property type="match status" value="1"/>
</dbReference>
<keyword evidence="3" id="KW-0732">Signal</keyword>